<sequence length="143" mass="17055">MQRVKDLQFFKTIREIREYEFRVFYFFNGLVISEMKEGEIFDWSVAEKIIGVANEVLGKDEPLAYISNRIHNYPVAPTDWLKFYKHHNQLEFYSVVAYNQSGLASLVLEKMFFRNKIRQFCNLEDAIKWSVNEVNKKIMEQPG</sequence>
<organism evidence="1 2">
    <name type="scientific">[Muricauda] lutisoli</name>
    <dbReference type="NCBI Taxonomy" id="2816035"/>
    <lineage>
        <taxon>Bacteria</taxon>
        <taxon>Pseudomonadati</taxon>
        <taxon>Bacteroidota</taxon>
        <taxon>Flavobacteriia</taxon>
        <taxon>Flavobacteriales</taxon>
        <taxon>Flavobacteriaceae</taxon>
        <taxon>Allomuricauda</taxon>
    </lineage>
</organism>
<reference evidence="1 2" key="1">
    <citation type="submission" date="2021-03" db="EMBL/GenBank/DDBJ databases">
        <title>Muricauda sp. CAU 1631 isolated from Incheon.</title>
        <authorList>
            <person name="Kim W."/>
        </authorList>
    </citation>
    <scope>NUCLEOTIDE SEQUENCE [LARGE SCALE GENOMIC DNA]</scope>
    <source>
        <strain evidence="1 2">CAU 1631</strain>
    </source>
</reference>
<dbReference type="EMBL" id="JAFLND010000002">
    <property type="protein sequence ID" value="MBO0330993.1"/>
    <property type="molecule type" value="Genomic_DNA"/>
</dbReference>
<evidence type="ECO:0008006" key="3">
    <source>
        <dbReference type="Google" id="ProtNLM"/>
    </source>
</evidence>
<protein>
    <recommendedName>
        <fullName evidence="3">STAS/SEC14 domain-containing protein</fullName>
    </recommendedName>
</protein>
<keyword evidence="2" id="KW-1185">Reference proteome</keyword>
<dbReference type="Proteomes" id="UP000664163">
    <property type="component" value="Unassembled WGS sequence"/>
</dbReference>
<dbReference type="RefSeq" id="WP_207071375.1">
    <property type="nucleotide sequence ID" value="NZ_JAFLND010000002.1"/>
</dbReference>
<accession>A0ABS3EXL1</accession>
<comment type="caution">
    <text evidence="1">The sequence shown here is derived from an EMBL/GenBank/DDBJ whole genome shotgun (WGS) entry which is preliminary data.</text>
</comment>
<evidence type="ECO:0000313" key="1">
    <source>
        <dbReference type="EMBL" id="MBO0330993.1"/>
    </source>
</evidence>
<name>A0ABS3EXL1_9FLAO</name>
<evidence type="ECO:0000313" key="2">
    <source>
        <dbReference type="Proteomes" id="UP000664163"/>
    </source>
</evidence>
<gene>
    <name evidence="1" type="ORF">J0X13_10555</name>
</gene>
<proteinExistence type="predicted"/>